<protein>
    <submittedName>
        <fullName evidence="1">F-box protein</fullName>
    </submittedName>
</protein>
<proteinExistence type="predicted"/>
<evidence type="ECO:0000313" key="2">
    <source>
        <dbReference type="Proteomes" id="UP000703269"/>
    </source>
</evidence>
<comment type="caution">
    <text evidence="1">The sequence shown here is derived from an EMBL/GenBank/DDBJ whole genome shotgun (WGS) entry which is preliminary data.</text>
</comment>
<gene>
    <name evidence="1" type="ORF">PsYK624_060480</name>
</gene>
<keyword evidence="2" id="KW-1185">Reference proteome</keyword>
<dbReference type="AlphaFoldDB" id="A0A9P3LC67"/>
<accession>A0A9P3LC67</accession>
<dbReference type="EMBL" id="BPQB01000014">
    <property type="protein sequence ID" value="GJE89935.1"/>
    <property type="molecule type" value="Genomic_DNA"/>
</dbReference>
<evidence type="ECO:0000313" key="1">
    <source>
        <dbReference type="EMBL" id="GJE89935.1"/>
    </source>
</evidence>
<reference evidence="1 2" key="1">
    <citation type="submission" date="2021-08" db="EMBL/GenBank/DDBJ databases">
        <title>Draft Genome Sequence of Phanerochaete sordida strain YK-624.</title>
        <authorList>
            <person name="Mori T."/>
            <person name="Dohra H."/>
            <person name="Suzuki T."/>
            <person name="Kawagishi H."/>
            <person name="Hirai H."/>
        </authorList>
    </citation>
    <scope>NUCLEOTIDE SEQUENCE [LARGE SCALE GENOMIC DNA]</scope>
    <source>
        <strain evidence="1 2">YK-624</strain>
    </source>
</reference>
<sequence>MTTPIPTTPAVTDRFPVEVFDAVFDFVRLEDERAHNDKRSLFACSRVSRAWHSLTLRHRFHSVSLFARTGNPHEQRVRKNCFLQDFLESALFPTVQCHIQKLTLRWGIADLDPYIGADLPGFLASFPALRALKLRGLLGRALPAPSSAPAPPPRPRRALDTLALEGWVCHGRAHDPRAFLGLLRAFSALGELHLEDLAQWAPADDCDPAGEDYPAVSALVLRDSACPHPVCGVLEAAEAHARPLRRLDVRALGGGDARGEGLLVSFARSIEDLKCTVAAGPDAAAAATLPPYDFAPLAHLRTLTVAAEVPLTRVRARSLAGADADADADKGAPWARLAGALRTLHARARGAPLKLLHVQLAPARALADKAQTGAALCEALRRGGAGVRALEDVLLGLVGERCVQLVQVGVYAAPAASGLGEGCREPCGEFVVGLFPRLRQAGVLRV</sequence>
<name>A0A9P3LC67_9APHY</name>
<organism evidence="1 2">
    <name type="scientific">Phanerochaete sordida</name>
    <dbReference type="NCBI Taxonomy" id="48140"/>
    <lineage>
        <taxon>Eukaryota</taxon>
        <taxon>Fungi</taxon>
        <taxon>Dikarya</taxon>
        <taxon>Basidiomycota</taxon>
        <taxon>Agaricomycotina</taxon>
        <taxon>Agaricomycetes</taxon>
        <taxon>Polyporales</taxon>
        <taxon>Phanerochaetaceae</taxon>
        <taxon>Phanerochaete</taxon>
    </lineage>
</organism>
<dbReference type="Proteomes" id="UP000703269">
    <property type="component" value="Unassembled WGS sequence"/>
</dbReference>